<name>A0ABZ1WK00_9ACTN</name>
<protein>
    <submittedName>
        <fullName evidence="3">S1 family peptidase</fullName>
    </submittedName>
</protein>
<dbReference type="SUPFAM" id="SSF89372">
    <property type="entry name" value="Fucose-specific lectin"/>
    <property type="match status" value="1"/>
</dbReference>
<evidence type="ECO:0000259" key="2">
    <source>
        <dbReference type="PROSITE" id="PS50240"/>
    </source>
</evidence>
<dbReference type="Gene3D" id="2.40.10.10">
    <property type="entry name" value="Trypsin-like serine proteases"/>
    <property type="match status" value="1"/>
</dbReference>
<accession>A0ABZ1WK00</accession>
<dbReference type="PRINTS" id="PR00722">
    <property type="entry name" value="CHYMOTRYPSIN"/>
</dbReference>
<evidence type="ECO:0000256" key="1">
    <source>
        <dbReference type="SAM" id="SignalP"/>
    </source>
</evidence>
<feature type="signal peptide" evidence="1">
    <location>
        <begin position="1"/>
        <end position="29"/>
    </location>
</feature>
<feature type="domain" description="Peptidase S1" evidence="2">
    <location>
        <begin position="156"/>
        <end position="371"/>
    </location>
</feature>
<dbReference type="SMART" id="SM00020">
    <property type="entry name" value="Tryp_SPc"/>
    <property type="match status" value="1"/>
</dbReference>
<dbReference type="RefSeq" id="WP_329611637.1">
    <property type="nucleotide sequence ID" value="NZ_CP108482.1"/>
</dbReference>
<organism evidence="3 4">
    <name type="scientific">Kitasatospora herbaricolor</name>
    <dbReference type="NCBI Taxonomy" id="68217"/>
    <lineage>
        <taxon>Bacteria</taxon>
        <taxon>Bacillati</taxon>
        <taxon>Actinomycetota</taxon>
        <taxon>Actinomycetes</taxon>
        <taxon>Kitasatosporales</taxon>
        <taxon>Streptomycetaceae</taxon>
        <taxon>Kitasatospora</taxon>
    </lineage>
</organism>
<dbReference type="PANTHER" id="PTHR24260">
    <property type="match status" value="1"/>
</dbReference>
<dbReference type="PANTHER" id="PTHR24260:SF136">
    <property type="entry name" value="GH08193P-RELATED"/>
    <property type="match status" value="1"/>
</dbReference>
<dbReference type="InterPro" id="IPR001314">
    <property type="entry name" value="Peptidase_S1A"/>
</dbReference>
<dbReference type="InterPro" id="IPR051333">
    <property type="entry name" value="CLIP_Serine_Protease"/>
</dbReference>
<sequence>MRYIKRPAVLLATALVIPALAGSIPTATAAEPTAPLAVETFGYPDAAKVLSEQGVTLKTGDGNIRLADCTSSGDLLRVSSAVDPKETCFKVSGPSGYLALEIPRVYTIWSGGDRAVKATLSADGTVSSVDLVKNQWTEVGEGDSKNPKQSVLLELTAGGGTAAQAPAPEFPFVGSIAVGPAGRAGSRGCTATLVDPSWVLTSAGCFTDNPAALAAGAPATKSTANIAGKTVDIAELVPRTDRDLVMARLAIPTTGTAPAAIGAAPVLGEVLKVAGYGRTKTEWVPTAAHSGTATVTAVAATGITAQPTAGSTICMGDAGGPAWRTVNSKPALVALTSRSWQTDCLGSTATLTGASQTRVDDLAGWVQQVKASRPGSQLFAVGGDGTISVNDGSYGGSWGTFALVPGAGSIRQVTSVTVGTTTRLFAIGGDNKVYTATRPTGGAWSGFALLDSSGIQSIAATVSGNVVRLFAVGGGGTIWTTDSTNGGPFTPFDQVPGASGVKQVATTSIGDTIRLFAIGGDTQIWTADKKADGTWTAFNAITSNGIQSIAATTSGNLVRLFAAGSDGKIWTTDSTNGGPWTAFDVVPGTTAGGMKQVATTTIGDTIRLFAIGTDTKIRTADKKADGTWTAFTTLDSNDVRHIAATVAG</sequence>
<dbReference type="SUPFAM" id="SSF50494">
    <property type="entry name" value="Trypsin-like serine proteases"/>
    <property type="match status" value="1"/>
</dbReference>
<reference evidence="3 4" key="1">
    <citation type="submission" date="2022-10" db="EMBL/GenBank/DDBJ databases">
        <title>The complete genomes of actinobacterial strains from the NBC collection.</title>
        <authorList>
            <person name="Joergensen T.S."/>
            <person name="Alvarez Arevalo M."/>
            <person name="Sterndorff E.B."/>
            <person name="Faurdal D."/>
            <person name="Vuksanovic O."/>
            <person name="Mourched A.-S."/>
            <person name="Charusanti P."/>
            <person name="Shaw S."/>
            <person name="Blin K."/>
            <person name="Weber T."/>
        </authorList>
    </citation>
    <scope>NUCLEOTIDE SEQUENCE [LARGE SCALE GENOMIC DNA]</scope>
    <source>
        <strain evidence="3 4">NBC_01247</strain>
    </source>
</reference>
<feature type="chain" id="PRO_5045899177" evidence="1">
    <location>
        <begin position="30"/>
        <end position="648"/>
    </location>
</feature>
<dbReference type="Proteomes" id="UP001432014">
    <property type="component" value="Chromosome"/>
</dbReference>
<evidence type="ECO:0000313" key="3">
    <source>
        <dbReference type="EMBL" id="WUS60979.1"/>
    </source>
</evidence>
<dbReference type="Gene3D" id="2.120.10.70">
    <property type="entry name" value="Fucose-specific lectin"/>
    <property type="match status" value="1"/>
</dbReference>
<gene>
    <name evidence="3" type="ORF">OG469_39110</name>
</gene>
<dbReference type="InterPro" id="IPR043504">
    <property type="entry name" value="Peptidase_S1_PA_chymotrypsin"/>
</dbReference>
<evidence type="ECO:0000313" key="4">
    <source>
        <dbReference type="Proteomes" id="UP001432014"/>
    </source>
</evidence>
<keyword evidence="1" id="KW-0732">Signal</keyword>
<keyword evidence="4" id="KW-1185">Reference proteome</keyword>
<dbReference type="Pfam" id="PF00089">
    <property type="entry name" value="Trypsin"/>
    <property type="match status" value="1"/>
</dbReference>
<proteinExistence type="predicted"/>
<dbReference type="EMBL" id="CP108482">
    <property type="protein sequence ID" value="WUS60979.1"/>
    <property type="molecule type" value="Genomic_DNA"/>
</dbReference>
<dbReference type="InterPro" id="IPR001254">
    <property type="entry name" value="Trypsin_dom"/>
</dbReference>
<dbReference type="InterPro" id="IPR009003">
    <property type="entry name" value="Peptidase_S1_PA"/>
</dbReference>
<dbReference type="PROSITE" id="PS50240">
    <property type="entry name" value="TRYPSIN_DOM"/>
    <property type="match status" value="1"/>
</dbReference>